<dbReference type="Proteomes" id="UP000676853">
    <property type="component" value="Unassembled WGS sequence"/>
</dbReference>
<accession>A0ABS5NLQ2</accession>
<gene>
    <name evidence="1" type="ORF">KFZ73_25500</name>
</gene>
<sequence>MGTPTPESVPRDLARVRTRVVTTSTDTIQGWADVRGATVSVNLFGIDGAAADREAFWQLLRAQVAKVERAR</sequence>
<dbReference type="RefSeq" id="WP_212555554.1">
    <property type="nucleotide sequence ID" value="NZ_JAGXOE010000271.1"/>
</dbReference>
<evidence type="ECO:0000313" key="2">
    <source>
        <dbReference type="Proteomes" id="UP000676853"/>
    </source>
</evidence>
<keyword evidence="2" id="KW-1185">Reference proteome</keyword>
<comment type="caution">
    <text evidence="1">The sequence shown here is derived from an EMBL/GenBank/DDBJ whole genome shotgun (WGS) entry which is preliminary data.</text>
</comment>
<evidence type="ECO:0000313" key="1">
    <source>
        <dbReference type="EMBL" id="MBS4104572.1"/>
    </source>
</evidence>
<organism evidence="1 2">
    <name type="scientific">Tsukamurella paurometabola</name>
    <name type="common">Corynebacterium paurometabolum</name>
    <dbReference type="NCBI Taxonomy" id="2061"/>
    <lineage>
        <taxon>Bacteria</taxon>
        <taxon>Bacillati</taxon>
        <taxon>Actinomycetota</taxon>
        <taxon>Actinomycetes</taxon>
        <taxon>Mycobacteriales</taxon>
        <taxon>Tsukamurellaceae</taxon>
        <taxon>Tsukamurella</taxon>
    </lineage>
</organism>
<protein>
    <submittedName>
        <fullName evidence="1">Uncharacterized protein</fullName>
    </submittedName>
</protein>
<proteinExistence type="predicted"/>
<reference evidence="1 2" key="1">
    <citation type="submission" date="2021-04" db="EMBL/GenBank/DDBJ databases">
        <title>Whole genome sequence analysis of a thiophenic sulfur metabolizing bacteria.</title>
        <authorList>
            <person name="Akhtar N."/>
            <person name="Akram J."/>
            <person name="Aslam A."/>
        </authorList>
    </citation>
    <scope>NUCLEOTIDE SEQUENCE [LARGE SCALE GENOMIC DNA]</scope>
    <source>
        <strain evidence="1 2">3OW</strain>
    </source>
</reference>
<name>A0ABS5NLQ2_TSUPA</name>
<dbReference type="EMBL" id="JAGXOE010000271">
    <property type="protein sequence ID" value="MBS4104572.1"/>
    <property type="molecule type" value="Genomic_DNA"/>
</dbReference>